<evidence type="ECO:0000313" key="3">
    <source>
        <dbReference type="Proteomes" id="UP000276133"/>
    </source>
</evidence>
<gene>
    <name evidence="2" type="ORF">BpHYR1_039509</name>
</gene>
<protein>
    <submittedName>
        <fullName evidence="2">Uncharacterized protein</fullName>
    </submittedName>
</protein>
<proteinExistence type="predicted"/>
<feature type="non-terminal residue" evidence="2">
    <location>
        <position position="159"/>
    </location>
</feature>
<feature type="region of interest" description="Disordered" evidence="1">
    <location>
        <begin position="109"/>
        <end position="159"/>
    </location>
</feature>
<dbReference type="AlphaFoldDB" id="A0A3M7R2M1"/>
<evidence type="ECO:0000313" key="2">
    <source>
        <dbReference type="EMBL" id="RNA17816.1"/>
    </source>
</evidence>
<accession>A0A3M7R2M1</accession>
<keyword evidence="3" id="KW-1185">Reference proteome</keyword>
<dbReference type="EMBL" id="REGN01004367">
    <property type="protein sequence ID" value="RNA17816.1"/>
    <property type="molecule type" value="Genomic_DNA"/>
</dbReference>
<dbReference type="Proteomes" id="UP000276133">
    <property type="component" value="Unassembled WGS sequence"/>
</dbReference>
<comment type="caution">
    <text evidence="2">The sequence shown here is derived from an EMBL/GenBank/DDBJ whole genome shotgun (WGS) entry which is preliminary data.</text>
</comment>
<name>A0A3M7R2M1_BRAPC</name>
<evidence type="ECO:0000256" key="1">
    <source>
        <dbReference type="SAM" id="MobiDB-lite"/>
    </source>
</evidence>
<reference evidence="2 3" key="1">
    <citation type="journal article" date="2018" name="Sci. Rep.">
        <title>Genomic signatures of local adaptation to the degree of environmental predictability in rotifers.</title>
        <authorList>
            <person name="Franch-Gras L."/>
            <person name="Hahn C."/>
            <person name="Garcia-Roger E.M."/>
            <person name="Carmona M.J."/>
            <person name="Serra M."/>
            <person name="Gomez A."/>
        </authorList>
    </citation>
    <scope>NUCLEOTIDE SEQUENCE [LARGE SCALE GENOMIC DNA]</scope>
    <source>
        <strain evidence="2">HYR1</strain>
    </source>
</reference>
<sequence>MTVGAEASLNTPTNTINNLLSNQMQTDACIQTMGLSEPQNPSLRHKKGKIQINKSHLTRAATLDIFIESQEIDTVAKQLPGLEFTPGSECVLDYDAKIDCSVHLRATPRKSQENKYYQPRKLIRPEPASPANKPLAKPRHQHESAPQVKPRSASRHPSS</sequence>
<organism evidence="2 3">
    <name type="scientific">Brachionus plicatilis</name>
    <name type="common">Marine rotifer</name>
    <name type="synonym">Brachionus muelleri</name>
    <dbReference type="NCBI Taxonomy" id="10195"/>
    <lineage>
        <taxon>Eukaryota</taxon>
        <taxon>Metazoa</taxon>
        <taxon>Spiralia</taxon>
        <taxon>Gnathifera</taxon>
        <taxon>Rotifera</taxon>
        <taxon>Eurotatoria</taxon>
        <taxon>Monogononta</taxon>
        <taxon>Pseudotrocha</taxon>
        <taxon>Ploima</taxon>
        <taxon>Brachionidae</taxon>
        <taxon>Brachionus</taxon>
    </lineage>
</organism>